<evidence type="ECO:0000313" key="1">
    <source>
        <dbReference type="EMBL" id="ROL41997.1"/>
    </source>
</evidence>
<sequence length="104" mass="11308">MEGGIHCTGTSPRKACAQINQSESMSTPINLLRNLLRSGYGSSRQRCTGLARERFVDAAQFNAGSADPLKLKDGEVPVIKDPGHVLEPQALISYRDMNANGRQH</sequence>
<dbReference type="Proteomes" id="UP000281406">
    <property type="component" value="Unassembled WGS sequence"/>
</dbReference>
<organism evidence="1 2">
    <name type="scientific">Anabarilius grahami</name>
    <name type="common">Kanglang fish</name>
    <name type="synonym">Barilius grahami</name>
    <dbReference type="NCBI Taxonomy" id="495550"/>
    <lineage>
        <taxon>Eukaryota</taxon>
        <taxon>Metazoa</taxon>
        <taxon>Chordata</taxon>
        <taxon>Craniata</taxon>
        <taxon>Vertebrata</taxon>
        <taxon>Euteleostomi</taxon>
        <taxon>Actinopterygii</taxon>
        <taxon>Neopterygii</taxon>
        <taxon>Teleostei</taxon>
        <taxon>Ostariophysi</taxon>
        <taxon>Cypriniformes</taxon>
        <taxon>Xenocyprididae</taxon>
        <taxon>Xenocypridinae</taxon>
        <taxon>Xenocypridinae incertae sedis</taxon>
        <taxon>Anabarilius</taxon>
    </lineage>
</organism>
<keyword evidence="2" id="KW-1185">Reference proteome</keyword>
<protein>
    <submittedName>
        <fullName evidence="1">Uncharacterized protein</fullName>
    </submittedName>
</protein>
<comment type="caution">
    <text evidence="1">The sequence shown here is derived from an EMBL/GenBank/DDBJ whole genome shotgun (WGS) entry which is preliminary data.</text>
</comment>
<reference evidence="1 2" key="1">
    <citation type="submission" date="2018-10" db="EMBL/GenBank/DDBJ databases">
        <title>Genome assembly for a Yunnan-Guizhou Plateau 3E fish, Anabarilius grahami (Regan), and its evolutionary and genetic applications.</title>
        <authorList>
            <person name="Jiang W."/>
        </authorList>
    </citation>
    <scope>NUCLEOTIDE SEQUENCE [LARGE SCALE GENOMIC DNA]</scope>
    <source>
        <strain evidence="1">AG-KIZ</strain>
        <tissue evidence="1">Muscle</tissue>
    </source>
</reference>
<evidence type="ECO:0000313" key="2">
    <source>
        <dbReference type="Proteomes" id="UP000281406"/>
    </source>
</evidence>
<proteinExistence type="predicted"/>
<name>A0A3N0Y766_ANAGA</name>
<dbReference type="AlphaFoldDB" id="A0A3N0Y766"/>
<accession>A0A3N0Y766</accession>
<gene>
    <name evidence="1" type="ORF">DPX16_19846</name>
</gene>
<dbReference type="EMBL" id="RJVU01050883">
    <property type="protein sequence ID" value="ROL41997.1"/>
    <property type="molecule type" value="Genomic_DNA"/>
</dbReference>